<dbReference type="InterPro" id="IPR020941">
    <property type="entry name" value="SUFU-like_domain"/>
</dbReference>
<sequence length="257" mass="28081">MNIWGPETDFGMSTDDMRDALDLHLARHIGEFQTVFTDEDGWAGNSSEDGVPVDVLVVLPEGERKFAYVSSLGCSFVPLSSAHYREHNIVRRVEFVLAAQQNGNEEEDISALNLAANTVRQFAKIVHLSGVAVEEGETVTFSETPRPVFDDAGFAGFGFVKPQLPNPGFGHMHLVDAEVNSDIHFIAPIPLFKNEMELAAEIGPEAFCAALLKAGVTEMIDLKRQSIAGPPAETVEVKTISRGQMLWAKVLSWVGIK</sequence>
<evidence type="ECO:0000259" key="1">
    <source>
        <dbReference type="Pfam" id="PF05076"/>
    </source>
</evidence>
<name>A0ABW2ILX6_9PROT</name>
<dbReference type="EMBL" id="JBHTBR010000005">
    <property type="protein sequence ID" value="MFC7292009.1"/>
    <property type="molecule type" value="Genomic_DNA"/>
</dbReference>
<evidence type="ECO:0000313" key="2">
    <source>
        <dbReference type="EMBL" id="MFC7292009.1"/>
    </source>
</evidence>
<organism evidence="2 3">
    <name type="scientific">Hirschia litorea</name>
    <dbReference type="NCBI Taxonomy" id="1199156"/>
    <lineage>
        <taxon>Bacteria</taxon>
        <taxon>Pseudomonadati</taxon>
        <taxon>Pseudomonadota</taxon>
        <taxon>Alphaproteobacteria</taxon>
        <taxon>Hyphomonadales</taxon>
        <taxon>Hyphomonadaceae</taxon>
        <taxon>Hirschia</taxon>
    </lineage>
</organism>
<feature type="domain" description="Suppressor of fused-like" evidence="1">
    <location>
        <begin position="51"/>
        <end position="225"/>
    </location>
</feature>
<comment type="caution">
    <text evidence="2">The sequence shown here is derived from an EMBL/GenBank/DDBJ whole genome shotgun (WGS) entry which is preliminary data.</text>
</comment>
<reference evidence="3" key="1">
    <citation type="journal article" date="2019" name="Int. J. Syst. Evol. Microbiol.">
        <title>The Global Catalogue of Microorganisms (GCM) 10K type strain sequencing project: providing services to taxonomists for standard genome sequencing and annotation.</title>
        <authorList>
            <consortium name="The Broad Institute Genomics Platform"/>
            <consortium name="The Broad Institute Genome Sequencing Center for Infectious Disease"/>
            <person name="Wu L."/>
            <person name="Ma J."/>
        </authorList>
    </citation>
    <scope>NUCLEOTIDE SEQUENCE [LARGE SCALE GENOMIC DNA]</scope>
    <source>
        <strain evidence="3">CCUG 51308</strain>
    </source>
</reference>
<dbReference type="Pfam" id="PF05076">
    <property type="entry name" value="SUFU"/>
    <property type="match status" value="1"/>
</dbReference>
<accession>A0ABW2ILX6</accession>
<protein>
    <submittedName>
        <fullName evidence="2">Suppressor of fused domain protein</fullName>
    </submittedName>
</protein>
<keyword evidence="3" id="KW-1185">Reference proteome</keyword>
<dbReference type="Proteomes" id="UP001596492">
    <property type="component" value="Unassembled WGS sequence"/>
</dbReference>
<evidence type="ECO:0000313" key="3">
    <source>
        <dbReference type="Proteomes" id="UP001596492"/>
    </source>
</evidence>
<gene>
    <name evidence="2" type="ORF">ACFQS8_10310</name>
</gene>
<dbReference type="RefSeq" id="WP_382167252.1">
    <property type="nucleotide sequence ID" value="NZ_JBHTBR010000005.1"/>
</dbReference>
<proteinExistence type="predicted"/>